<dbReference type="Proteomes" id="UP000573499">
    <property type="component" value="Unassembled WGS sequence"/>
</dbReference>
<reference evidence="1 2" key="1">
    <citation type="submission" date="2020-07" db="EMBL/GenBank/DDBJ databases">
        <title>Novel species isolated from subtropical streams in China.</title>
        <authorList>
            <person name="Lu H."/>
        </authorList>
    </citation>
    <scope>NUCLEOTIDE SEQUENCE [LARGE SCALE GENOMIC DNA]</scope>
    <source>
        <strain evidence="1 2">LX47W</strain>
    </source>
</reference>
<proteinExistence type="predicted"/>
<dbReference type="EMBL" id="JACEZU010000004">
    <property type="protein sequence ID" value="MBA5687414.1"/>
    <property type="molecule type" value="Genomic_DNA"/>
</dbReference>
<evidence type="ECO:0000313" key="2">
    <source>
        <dbReference type="Proteomes" id="UP000573499"/>
    </source>
</evidence>
<evidence type="ECO:0000313" key="1">
    <source>
        <dbReference type="EMBL" id="MBA5687414.1"/>
    </source>
</evidence>
<protein>
    <submittedName>
        <fullName evidence="1">Uncharacterized protein</fullName>
    </submittedName>
</protein>
<accession>A0A7W2F9D6</accession>
<gene>
    <name evidence="1" type="ORF">H3H39_10190</name>
</gene>
<comment type="caution">
    <text evidence="1">The sequence shown here is derived from an EMBL/GenBank/DDBJ whole genome shotgun (WGS) entry which is preliminary data.</text>
</comment>
<name>A0A7W2F9D6_9BURK</name>
<dbReference type="AlphaFoldDB" id="A0A7W2F9D6"/>
<sequence>MVELFRIALSYLPNSHGGSTVITTDALSSLYSMPNIPGAADTLAQTIAYWFGQTLRHDGFAARHGLAHERLSCVAVAGSPWQLVVHYDGACSATCEAYRQHCQSGLSSLLTHGADAFFNTIPSLQAAGTWDPYSRQPDCPPTYRPWRPFLGLGLPLVNQKSVQFFHYPPVRLLEGTRDYLVDPVPSRWEHLLWVNGVERDTLALYESVLDCAPIAAEDDQGSGPHAGIPAVLDNFSRYQRDQLRALLAATDGAVTLPVVAYGGKAVPQFNKVFNTALPTNGQGAIVTDKVIAGRKTAVLATGHPYNFYYQAQEKDSNDPAHFYVGCGRLRPAVSVPNSAAREAVLFIAAQDLAAARWQIKMAANPAGDAAAVFDACRHACGISKAGATWSVPADSPLRPLLEYLVDYHGSLCYPHYQDPDQQQALLYQFRTPWPEMRHPLPAV</sequence>
<organism evidence="1 2">
    <name type="scientific">Rugamonas apoptosis</name>
    <dbReference type="NCBI Taxonomy" id="2758570"/>
    <lineage>
        <taxon>Bacteria</taxon>
        <taxon>Pseudomonadati</taxon>
        <taxon>Pseudomonadota</taxon>
        <taxon>Betaproteobacteria</taxon>
        <taxon>Burkholderiales</taxon>
        <taxon>Oxalobacteraceae</taxon>
        <taxon>Telluria group</taxon>
        <taxon>Rugamonas</taxon>
    </lineage>
</organism>
<keyword evidence="2" id="KW-1185">Reference proteome</keyword>
<dbReference type="RefSeq" id="WP_182153258.1">
    <property type="nucleotide sequence ID" value="NZ_JACEZU010000004.1"/>
</dbReference>